<dbReference type="AlphaFoldDB" id="A0A915DZJ0"/>
<organism evidence="1 2">
    <name type="scientific">Ditylenchus dipsaci</name>
    <dbReference type="NCBI Taxonomy" id="166011"/>
    <lineage>
        <taxon>Eukaryota</taxon>
        <taxon>Metazoa</taxon>
        <taxon>Ecdysozoa</taxon>
        <taxon>Nematoda</taxon>
        <taxon>Chromadorea</taxon>
        <taxon>Rhabditida</taxon>
        <taxon>Tylenchina</taxon>
        <taxon>Tylenchomorpha</taxon>
        <taxon>Sphaerularioidea</taxon>
        <taxon>Anguinidae</taxon>
        <taxon>Anguininae</taxon>
        <taxon>Ditylenchus</taxon>
    </lineage>
</organism>
<evidence type="ECO:0000313" key="1">
    <source>
        <dbReference type="Proteomes" id="UP000887574"/>
    </source>
</evidence>
<name>A0A915DZJ0_9BILA</name>
<accession>A0A915DZJ0</accession>
<dbReference type="WBParaSite" id="jg24337">
    <property type="protein sequence ID" value="jg24337"/>
    <property type="gene ID" value="jg24337"/>
</dbReference>
<reference evidence="2" key="1">
    <citation type="submission" date="2022-11" db="UniProtKB">
        <authorList>
            <consortium name="WormBaseParasite"/>
        </authorList>
    </citation>
    <scope>IDENTIFICATION</scope>
</reference>
<keyword evidence="1" id="KW-1185">Reference proteome</keyword>
<proteinExistence type="predicted"/>
<sequence length="128" mass="14635">MAFCHSLQPEVSGWEEKDSALELLQSCRNFLDLDAEKLQTQILHFAKFDESEFVRSSATNILIQMLRDDPSQMSVAVKEEVGKLKRMEDEANQPAGAQERDMRTEIEDIIKTMQNNCGLDDCVSKECY</sequence>
<dbReference type="Proteomes" id="UP000887574">
    <property type="component" value="Unplaced"/>
</dbReference>
<evidence type="ECO:0000313" key="2">
    <source>
        <dbReference type="WBParaSite" id="jg24337"/>
    </source>
</evidence>
<protein>
    <submittedName>
        <fullName evidence="2">Uncharacterized protein</fullName>
    </submittedName>
</protein>